<dbReference type="AlphaFoldDB" id="A0A814D8I2"/>
<evidence type="ECO:0000313" key="3">
    <source>
        <dbReference type="Proteomes" id="UP000663879"/>
    </source>
</evidence>
<dbReference type="OrthoDB" id="10251250at2759"/>
<gene>
    <name evidence="2" type="ORF">OXX778_LOCUS13987</name>
</gene>
<dbReference type="SUPFAM" id="SSF52075">
    <property type="entry name" value="Outer arm dynein light chain 1"/>
    <property type="match status" value="1"/>
</dbReference>
<sequence length="313" mass="36260">MPHGNLELLAEKSKRTYNPQAKKEIDDENDEKYKLSYAFQNLTNLPESSLPDTKSNILVLDLTENNFTGSNDLRFLIEFPKLKTLILDKNQIQSNIRLPLMENLTTLWVNHNKIENLAIFIQNLQESCINLKYLSMINNKAAPSYFNGGSLNEYNDYRLFVISKLKNLNLLDDKIVTAEERSQSLTFYGKTRSNTQRKNSIQDRKIKSSSKKSNRKEHDLLLNDDKKDKNFEINDKSFLEEQQELEMVLPNLNDDYKLTNENYLLEIKNILPELDQSNDSINEYMPDLPNLTSKSQIFTESAPLPPPPPPNLI</sequence>
<accession>A0A814D8I2</accession>
<reference evidence="2" key="1">
    <citation type="submission" date="2021-02" db="EMBL/GenBank/DDBJ databases">
        <authorList>
            <person name="Nowell W R."/>
        </authorList>
    </citation>
    <scope>NUCLEOTIDE SEQUENCE</scope>
    <source>
        <strain evidence="2">Ploen Becks lab</strain>
    </source>
</reference>
<feature type="compositionally biased region" description="Polar residues" evidence="1">
    <location>
        <begin position="187"/>
        <end position="199"/>
    </location>
</feature>
<dbReference type="InterPro" id="IPR032675">
    <property type="entry name" value="LRR_dom_sf"/>
</dbReference>
<dbReference type="InterPro" id="IPR043313">
    <property type="entry name" value="LRMDA"/>
</dbReference>
<name>A0A814D8I2_9BILA</name>
<evidence type="ECO:0000256" key="1">
    <source>
        <dbReference type="SAM" id="MobiDB-lite"/>
    </source>
</evidence>
<feature type="region of interest" description="Disordered" evidence="1">
    <location>
        <begin position="1"/>
        <end position="27"/>
    </location>
</feature>
<comment type="caution">
    <text evidence="2">The sequence shown here is derived from an EMBL/GenBank/DDBJ whole genome shotgun (WGS) entry which is preliminary data.</text>
</comment>
<keyword evidence="3" id="KW-1185">Reference proteome</keyword>
<dbReference type="Gene3D" id="3.80.10.10">
    <property type="entry name" value="Ribonuclease Inhibitor"/>
    <property type="match status" value="1"/>
</dbReference>
<dbReference type="Proteomes" id="UP000663879">
    <property type="component" value="Unassembled WGS sequence"/>
</dbReference>
<organism evidence="2 3">
    <name type="scientific">Brachionus calyciflorus</name>
    <dbReference type="NCBI Taxonomy" id="104777"/>
    <lineage>
        <taxon>Eukaryota</taxon>
        <taxon>Metazoa</taxon>
        <taxon>Spiralia</taxon>
        <taxon>Gnathifera</taxon>
        <taxon>Rotifera</taxon>
        <taxon>Eurotatoria</taxon>
        <taxon>Monogononta</taxon>
        <taxon>Pseudotrocha</taxon>
        <taxon>Ploima</taxon>
        <taxon>Brachionidae</taxon>
        <taxon>Brachionus</taxon>
    </lineage>
</organism>
<protein>
    <submittedName>
        <fullName evidence="2">Uncharacterized protein</fullName>
    </submittedName>
</protein>
<dbReference type="PANTHER" id="PTHR46282:SF1">
    <property type="entry name" value="LEUCINE-RICH REPEAT-CONTAINING PROTEIN 72-LIKE"/>
    <property type="match status" value="1"/>
</dbReference>
<dbReference type="EMBL" id="CAJNOC010002795">
    <property type="protein sequence ID" value="CAF0951853.1"/>
    <property type="molecule type" value="Genomic_DNA"/>
</dbReference>
<proteinExistence type="predicted"/>
<evidence type="ECO:0000313" key="2">
    <source>
        <dbReference type="EMBL" id="CAF0951853.1"/>
    </source>
</evidence>
<dbReference type="PANTHER" id="PTHR46282">
    <property type="entry name" value="LEUCINE-RICH MELANOCYTE DIFFERENTIATION-ASSOCIATED PROTEIN"/>
    <property type="match status" value="1"/>
</dbReference>
<feature type="region of interest" description="Disordered" evidence="1">
    <location>
        <begin position="187"/>
        <end position="223"/>
    </location>
</feature>